<dbReference type="InterPro" id="IPR024684">
    <property type="entry name" value="Tscrpt_act_PerC/SfV_Orf40"/>
</dbReference>
<dbReference type="Pfam" id="PF06069">
    <property type="entry name" value="PerC"/>
    <property type="match status" value="1"/>
</dbReference>
<protein>
    <submittedName>
        <fullName evidence="1">ANR family transcriptional regulator</fullName>
    </submittedName>
</protein>
<reference evidence="1 2" key="1">
    <citation type="submission" date="2023-07" db="EMBL/GenBank/DDBJ databases">
        <title>Pathogenic bacteria of pear tree diseases.</title>
        <authorList>
            <person name="Zhang Z."/>
            <person name="He L."/>
            <person name="Huang R."/>
        </authorList>
    </citation>
    <scope>NUCLEOTIDE SEQUENCE [LARGE SCALE GENOMIC DNA]</scope>
    <source>
        <strain evidence="1 2">DE2</strain>
    </source>
</reference>
<organism evidence="1 2">
    <name type="scientific">Erwinia pyri</name>
    <dbReference type="NCBI Taxonomy" id="3062598"/>
    <lineage>
        <taxon>Bacteria</taxon>
        <taxon>Pseudomonadati</taxon>
        <taxon>Pseudomonadota</taxon>
        <taxon>Gammaproteobacteria</taxon>
        <taxon>Enterobacterales</taxon>
        <taxon>Erwiniaceae</taxon>
        <taxon>Erwinia</taxon>
    </lineage>
</organism>
<dbReference type="AlphaFoldDB" id="A0AA50HLA3"/>
<dbReference type="KEGG" id="epi:Q3V30_12145"/>
<gene>
    <name evidence="1" type="ORF">Q3V30_12145</name>
</gene>
<evidence type="ECO:0000313" key="1">
    <source>
        <dbReference type="EMBL" id="WLS77242.1"/>
    </source>
</evidence>
<dbReference type="NCBIfam" id="NF033650">
    <property type="entry name" value="ANR_neg_reg"/>
    <property type="match status" value="1"/>
</dbReference>
<dbReference type="RefSeq" id="WP_306205990.1">
    <property type="nucleotide sequence ID" value="NZ_CP132353.1"/>
</dbReference>
<evidence type="ECO:0000313" key="2">
    <source>
        <dbReference type="Proteomes" id="UP001228139"/>
    </source>
</evidence>
<dbReference type="EMBL" id="CP132353">
    <property type="protein sequence ID" value="WLS77242.1"/>
    <property type="molecule type" value="Genomic_DNA"/>
</dbReference>
<dbReference type="Proteomes" id="UP001228139">
    <property type="component" value="Chromosome"/>
</dbReference>
<keyword evidence="2" id="KW-1185">Reference proteome</keyword>
<dbReference type="InterPro" id="IPR036390">
    <property type="entry name" value="WH_DNA-bd_sf"/>
</dbReference>
<dbReference type="InterPro" id="IPR047666">
    <property type="entry name" value="ANR_neg_reg"/>
</dbReference>
<name>A0AA50HLA3_9GAMM</name>
<proteinExistence type="predicted"/>
<sequence>MNIREMAIEFIRKNPGCTSTQIADGAGIPRRLVQPLMSELYTQEIVVRYAQKAHPFFYRLPLESDRATLGMKYEAHRAKAVELEKRGLWRRAAREWLLAMDSTNNEEARDKATARREYCISCGQIGIAYDTPGIRVYSSPVADLWRDS</sequence>
<dbReference type="SUPFAM" id="SSF46785">
    <property type="entry name" value="Winged helix' DNA-binding domain"/>
    <property type="match status" value="1"/>
</dbReference>
<accession>A0AA50HLA3</accession>